<keyword evidence="1" id="KW-0472">Membrane</keyword>
<keyword evidence="1" id="KW-0812">Transmembrane</keyword>
<feature type="transmembrane region" description="Helical" evidence="1">
    <location>
        <begin position="44"/>
        <end position="63"/>
    </location>
</feature>
<evidence type="ECO:0000256" key="1">
    <source>
        <dbReference type="SAM" id="Phobius"/>
    </source>
</evidence>
<dbReference type="AlphaFoldDB" id="X0WY81"/>
<protein>
    <submittedName>
        <fullName evidence="2">Uncharacterized protein</fullName>
    </submittedName>
</protein>
<accession>X0WY81</accession>
<organism evidence="2">
    <name type="scientific">marine sediment metagenome</name>
    <dbReference type="NCBI Taxonomy" id="412755"/>
    <lineage>
        <taxon>unclassified sequences</taxon>
        <taxon>metagenomes</taxon>
        <taxon>ecological metagenomes</taxon>
    </lineage>
</organism>
<sequence length="77" mass="8261">LWQAHLLMPLSATLVASLTFHILGMGAVLLTGRALDPSLALTRVILPSTFLNLVLALPTAQLAGGLRDRFFPPEVEI</sequence>
<feature type="transmembrane region" description="Helical" evidence="1">
    <location>
        <begin position="6"/>
        <end position="32"/>
    </location>
</feature>
<keyword evidence="1" id="KW-1133">Transmembrane helix</keyword>
<dbReference type="EMBL" id="BARS01046416">
    <property type="protein sequence ID" value="GAG29388.1"/>
    <property type="molecule type" value="Genomic_DNA"/>
</dbReference>
<proteinExistence type="predicted"/>
<comment type="caution">
    <text evidence="2">The sequence shown here is derived from an EMBL/GenBank/DDBJ whole genome shotgun (WGS) entry which is preliminary data.</text>
</comment>
<feature type="non-terminal residue" evidence="2">
    <location>
        <position position="1"/>
    </location>
</feature>
<evidence type="ECO:0000313" key="2">
    <source>
        <dbReference type="EMBL" id="GAG29388.1"/>
    </source>
</evidence>
<name>X0WY81_9ZZZZ</name>
<gene>
    <name evidence="2" type="ORF">S01H1_69872</name>
</gene>
<reference evidence="2" key="1">
    <citation type="journal article" date="2014" name="Front. Microbiol.">
        <title>High frequency of phylogenetically diverse reductive dehalogenase-homologous genes in deep subseafloor sedimentary metagenomes.</title>
        <authorList>
            <person name="Kawai M."/>
            <person name="Futagami T."/>
            <person name="Toyoda A."/>
            <person name="Takaki Y."/>
            <person name="Nishi S."/>
            <person name="Hori S."/>
            <person name="Arai W."/>
            <person name="Tsubouchi T."/>
            <person name="Morono Y."/>
            <person name="Uchiyama I."/>
            <person name="Ito T."/>
            <person name="Fujiyama A."/>
            <person name="Inagaki F."/>
            <person name="Takami H."/>
        </authorList>
    </citation>
    <scope>NUCLEOTIDE SEQUENCE</scope>
    <source>
        <strain evidence="2">Expedition CK06-06</strain>
    </source>
</reference>